<feature type="domain" description="Glycoside hydrolase family 29 N-terminal" evidence="8">
    <location>
        <begin position="70"/>
        <end position="388"/>
    </location>
</feature>
<organism evidence="9 10">
    <name type="scientific">Coraliomargarita algicola</name>
    <dbReference type="NCBI Taxonomy" id="3092156"/>
    <lineage>
        <taxon>Bacteria</taxon>
        <taxon>Pseudomonadati</taxon>
        <taxon>Verrucomicrobiota</taxon>
        <taxon>Opitutia</taxon>
        <taxon>Puniceicoccales</taxon>
        <taxon>Coraliomargaritaceae</taxon>
        <taxon>Coraliomargarita</taxon>
    </lineage>
</organism>
<dbReference type="SUPFAM" id="SSF51445">
    <property type="entry name" value="(Trans)glycosidases"/>
    <property type="match status" value="1"/>
</dbReference>
<accession>A0ABZ0RJ60</accession>
<keyword evidence="4 7" id="KW-0732">Signal</keyword>
<dbReference type="InterPro" id="IPR000933">
    <property type="entry name" value="Glyco_hydro_29"/>
</dbReference>
<dbReference type="PRINTS" id="PR00741">
    <property type="entry name" value="GLHYDRLASE29"/>
</dbReference>
<name>A0ABZ0RJ60_9BACT</name>
<dbReference type="Proteomes" id="UP001324993">
    <property type="component" value="Chromosome"/>
</dbReference>
<evidence type="ECO:0000256" key="1">
    <source>
        <dbReference type="ARBA" id="ARBA00004071"/>
    </source>
</evidence>
<gene>
    <name evidence="9" type="ORF">SH580_00800</name>
</gene>
<dbReference type="PANTHER" id="PTHR10030">
    <property type="entry name" value="ALPHA-L-FUCOSIDASE"/>
    <property type="match status" value="1"/>
</dbReference>
<dbReference type="Pfam" id="PF01120">
    <property type="entry name" value="Alpha_L_fucos"/>
    <property type="match status" value="1"/>
</dbReference>
<proteinExistence type="inferred from homology"/>
<dbReference type="InterPro" id="IPR057739">
    <property type="entry name" value="Glyco_hydro_29_N"/>
</dbReference>
<dbReference type="EC" id="3.2.1.51" evidence="3"/>
<evidence type="ECO:0000256" key="7">
    <source>
        <dbReference type="SAM" id="SignalP"/>
    </source>
</evidence>
<evidence type="ECO:0000256" key="5">
    <source>
        <dbReference type="ARBA" id="ARBA00022801"/>
    </source>
</evidence>
<evidence type="ECO:0000256" key="4">
    <source>
        <dbReference type="ARBA" id="ARBA00022729"/>
    </source>
</evidence>
<keyword evidence="10" id="KW-1185">Reference proteome</keyword>
<comment type="similarity">
    <text evidence="2">Belongs to the glycosyl hydrolase 29 family.</text>
</comment>
<dbReference type="SMART" id="SM00812">
    <property type="entry name" value="Alpha_L_fucos"/>
    <property type="match status" value="1"/>
</dbReference>
<comment type="function">
    <text evidence="1">Alpha-L-fucosidase is responsible for hydrolyzing the alpha-1,6-linked fucose joined to the reducing-end N-acetylglucosamine of the carbohydrate moieties of glycoproteins.</text>
</comment>
<keyword evidence="5" id="KW-0378">Hydrolase</keyword>
<evidence type="ECO:0000259" key="8">
    <source>
        <dbReference type="Pfam" id="PF01120"/>
    </source>
</evidence>
<feature type="signal peptide" evidence="7">
    <location>
        <begin position="1"/>
        <end position="20"/>
    </location>
</feature>
<dbReference type="PANTHER" id="PTHR10030:SF37">
    <property type="entry name" value="ALPHA-L-FUCOSIDASE-RELATED"/>
    <property type="match status" value="1"/>
</dbReference>
<evidence type="ECO:0000313" key="9">
    <source>
        <dbReference type="EMBL" id="WPJ96239.1"/>
    </source>
</evidence>
<dbReference type="PIRSF" id="PIRSF001092">
    <property type="entry name" value="Alpha-L-fucosidase"/>
    <property type="match status" value="1"/>
</dbReference>
<protein>
    <recommendedName>
        <fullName evidence="3">alpha-L-fucosidase</fullName>
        <ecNumber evidence="3">3.2.1.51</ecNumber>
    </recommendedName>
</protein>
<evidence type="ECO:0000313" key="10">
    <source>
        <dbReference type="Proteomes" id="UP001324993"/>
    </source>
</evidence>
<reference evidence="9 10" key="1">
    <citation type="submission" date="2023-11" db="EMBL/GenBank/DDBJ databases">
        <title>Coraliomargarita sp. nov., isolated from marine algae.</title>
        <authorList>
            <person name="Lee J.K."/>
            <person name="Baek J.H."/>
            <person name="Kim J.M."/>
            <person name="Choi D.G."/>
            <person name="Jeon C.O."/>
        </authorList>
    </citation>
    <scope>NUCLEOTIDE SEQUENCE [LARGE SCALE GENOMIC DNA]</scope>
    <source>
        <strain evidence="9 10">J2-16</strain>
    </source>
</reference>
<feature type="chain" id="PRO_5046488363" description="alpha-L-fucosidase" evidence="7">
    <location>
        <begin position="21"/>
        <end position="506"/>
    </location>
</feature>
<evidence type="ECO:0000256" key="6">
    <source>
        <dbReference type="ARBA" id="ARBA00023295"/>
    </source>
</evidence>
<dbReference type="Gene3D" id="3.20.20.80">
    <property type="entry name" value="Glycosidases"/>
    <property type="match status" value="1"/>
</dbReference>
<dbReference type="InterPro" id="IPR016286">
    <property type="entry name" value="FUC_metazoa-typ"/>
</dbReference>
<keyword evidence="6" id="KW-0326">Glycosidase</keyword>
<sequence>MEKCLPVTIAGLLLASSLWAQPLQTASEPTGLIVEKNVSLTANENDDSLSGELKLPMRAAEQIPAADAGDQERMQWWREAKYGMFIHWGLYAEPARGEWVMIDEEWPVADYAALAKDFNPTAFDATEWVNVAKEAGMKYMVITAKHHDGFAMYDSEVSPFNIVDATPYKKDPLKALSEACEQAGIQFGIYYSQAFDWYHPGGKIPRGGAWDPAQEGSFDDYFNEIAIPQIQEIIKGYNPHVIWFDMPAGMTDEKCRQMMDVIRGLKPGMIVNSRLKFTGPKTSVLQPDELTLLRELGVDYLTYRDREIPETTLWRDWETCMTLNHSWGFTEGDEDWKDAKTIIEMLGRVVNMDGNFLLNFGPTAEGRLPTEAVKSVKEAGAWLKVNGEAVYGVRASELKDFDIPKATRAPNGRLRSVTPKVKWLATARPADAAMGAPAKLYIQIFEWPGSTLEITGIEGKVKRAYFLADATQSPLTFQQKGELFSVELPQTAPDPIATVVCLELAE</sequence>
<evidence type="ECO:0000256" key="2">
    <source>
        <dbReference type="ARBA" id="ARBA00007951"/>
    </source>
</evidence>
<evidence type="ECO:0000256" key="3">
    <source>
        <dbReference type="ARBA" id="ARBA00012662"/>
    </source>
</evidence>
<dbReference type="RefSeq" id="WP_319833102.1">
    <property type="nucleotide sequence ID" value="NZ_CP138858.1"/>
</dbReference>
<dbReference type="InterPro" id="IPR017853">
    <property type="entry name" value="GH"/>
</dbReference>
<dbReference type="EMBL" id="CP138858">
    <property type="protein sequence ID" value="WPJ96239.1"/>
    <property type="molecule type" value="Genomic_DNA"/>
</dbReference>